<comment type="caution">
    <text evidence="3">The sequence shown here is derived from an EMBL/GenBank/DDBJ whole genome shotgun (WGS) entry which is preliminary data.</text>
</comment>
<gene>
    <name evidence="3" type="ORF">B7717_00595</name>
</gene>
<dbReference type="InterPro" id="IPR002543">
    <property type="entry name" value="FtsK_dom"/>
</dbReference>
<name>A0A1X1HQG2_STROR</name>
<proteinExistence type="predicted"/>
<keyword evidence="3" id="KW-0132">Cell division</keyword>
<evidence type="ECO:0000313" key="3">
    <source>
        <dbReference type="EMBL" id="ORO63136.1"/>
    </source>
</evidence>
<dbReference type="Gene3D" id="3.40.50.300">
    <property type="entry name" value="P-loop containing nucleotide triphosphate hydrolases"/>
    <property type="match status" value="1"/>
</dbReference>
<dbReference type="Proteomes" id="UP000193121">
    <property type="component" value="Unassembled WGS sequence"/>
</dbReference>
<reference evidence="3 4" key="1">
    <citation type="journal article" date="2016" name="Eur. J. Clin. Microbiol. Infect. Dis.">
        <title>Whole genome sequencing as a tool for phylogenetic analysis of clinical strains of Mitis group streptococci.</title>
        <authorList>
            <person name="Rasmussen L.H."/>
            <person name="Dargis R."/>
            <person name="Hojholt K."/>
            <person name="Christensen J.J."/>
            <person name="Skovgaard O."/>
            <person name="Justesen U.S."/>
            <person name="Rosenvinge F.S."/>
            <person name="Moser C."/>
            <person name="Lukjancenko O."/>
            <person name="Rasmussen S."/>
            <person name="Nielsen X.C."/>
        </authorList>
    </citation>
    <scope>NUCLEOTIDE SEQUENCE [LARGE SCALE GENOMIC DNA]</scope>
    <source>
        <strain evidence="3 4">OD_336064_07</strain>
    </source>
</reference>
<evidence type="ECO:0000259" key="2">
    <source>
        <dbReference type="PROSITE" id="PS50901"/>
    </source>
</evidence>
<dbReference type="SUPFAM" id="SSF52540">
    <property type="entry name" value="P-loop containing nucleoside triphosphate hydrolases"/>
    <property type="match status" value="1"/>
</dbReference>
<dbReference type="GO" id="GO:0005524">
    <property type="term" value="F:ATP binding"/>
    <property type="evidence" value="ECO:0007669"/>
    <property type="project" value="UniProtKB-UniRule"/>
</dbReference>
<dbReference type="AlphaFoldDB" id="A0A1X1HQG2"/>
<keyword evidence="1" id="KW-0067">ATP-binding</keyword>
<keyword evidence="1" id="KW-0547">Nucleotide-binding</keyword>
<dbReference type="PROSITE" id="PS50901">
    <property type="entry name" value="FTSK"/>
    <property type="match status" value="1"/>
</dbReference>
<evidence type="ECO:0000256" key="1">
    <source>
        <dbReference type="PROSITE-ProRule" id="PRU00289"/>
    </source>
</evidence>
<evidence type="ECO:0000313" key="4">
    <source>
        <dbReference type="Proteomes" id="UP000193121"/>
    </source>
</evidence>
<dbReference type="GO" id="GO:0003677">
    <property type="term" value="F:DNA binding"/>
    <property type="evidence" value="ECO:0007669"/>
    <property type="project" value="InterPro"/>
</dbReference>
<accession>A0A1X1HQG2</accession>
<organism evidence="3 4">
    <name type="scientific">Streptococcus oralis subsp. oralis</name>
    <dbReference type="NCBI Taxonomy" id="1891914"/>
    <lineage>
        <taxon>Bacteria</taxon>
        <taxon>Bacillati</taxon>
        <taxon>Bacillota</taxon>
        <taxon>Bacilli</taxon>
        <taxon>Lactobacillales</taxon>
        <taxon>Streptococcaceae</taxon>
        <taxon>Streptococcus</taxon>
    </lineage>
</organism>
<keyword evidence="3" id="KW-0131">Cell cycle</keyword>
<sequence length="250" mass="28435">MKCFLDKNLFEYRNHFFWDIPVERVPHALLVGSSGSGKTYATKVFLARFACTYPEATVLIGDYKADTDFAFLNGCKGFKRFDEVSELLTLGLKILENRQKGIDSSREFVVVCFDEFNAWQNSLDKKEREQAIKDYTRLIQLGRSFSIFVIISQQDAHKASLGLSRDSIGTVIALGKLSKETVSMLFSDEKNDIVRNNPRGVGYMKIDGQDSRHILVPSHNMPPLEKLIREAVQRSDCYFLDEEAVDPDSL</sequence>
<protein>
    <submittedName>
        <fullName evidence="3">Cell division protein FtsK</fullName>
    </submittedName>
</protein>
<feature type="binding site" evidence="1">
    <location>
        <begin position="32"/>
        <end position="39"/>
    </location>
    <ligand>
        <name>ATP</name>
        <dbReference type="ChEBI" id="CHEBI:30616"/>
    </ligand>
</feature>
<dbReference type="RefSeq" id="WP_084943976.1">
    <property type="nucleotide sequence ID" value="NZ_NCUO01000008.1"/>
</dbReference>
<dbReference type="InterPro" id="IPR027417">
    <property type="entry name" value="P-loop_NTPase"/>
</dbReference>
<dbReference type="EMBL" id="NCUO01000008">
    <property type="protein sequence ID" value="ORO63136.1"/>
    <property type="molecule type" value="Genomic_DNA"/>
</dbReference>
<dbReference type="GO" id="GO:0051301">
    <property type="term" value="P:cell division"/>
    <property type="evidence" value="ECO:0007669"/>
    <property type="project" value="UniProtKB-KW"/>
</dbReference>
<feature type="domain" description="FtsK" evidence="2">
    <location>
        <begin position="13"/>
        <end position="183"/>
    </location>
</feature>